<proteinExistence type="predicted"/>
<accession>A0A9P6L6H7</accession>
<organism evidence="1 2">
    <name type="scientific">Thelephora terrestris</name>
    <dbReference type="NCBI Taxonomy" id="56493"/>
    <lineage>
        <taxon>Eukaryota</taxon>
        <taxon>Fungi</taxon>
        <taxon>Dikarya</taxon>
        <taxon>Basidiomycota</taxon>
        <taxon>Agaricomycotina</taxon>
        <taxon>Agaricomycetes</taxon>
        <taxon>Thelephorales</taxon>
        <taxon>Thelephoraceae</taxon>
        <taxon>Thelephora</taxon>
    </lineage>
</organism>
<evidence type="ECO:0000313" key="2">
    <source>
        <dbReference type="Proteomes" id="UP000736335"/>
    </source>
</evidence>
<name>A0A9P6L6H7_9AGAM</name>
<dbReference type="AlphaFoldDB" id="A0A9P6L6H7"/>
<keyword evidence="2" id="KW-1185">Reference proteome</keyword>
<reference evidence="1" key="1">
    <citation type="journal article" date="2020" name="Nat. Commun.">
        <title>Large-scale genome sequencing of mycorrhizal fungi provides insights into the early evolution of symbiotic traits.</title>
        <authorList>
            <person name="Miyauchi S."/>
            <person name="Kiss E."/>
            <person name="Kuo A."/>
            <person name="Drula E."/>
            <person name="Kohler A."/>
            <person name="Sanchez-Garcia M."/>
            <person name="Morin E."/>
            <person name="Andreopoulos B."/>
            <person name="Barry K.W."/>
            <person name="Bonito G."/>
            <person name="Buee M."/>
            <person name="Carver A."/>
            <person name="Chen C."/>
            <person name="Cichocki N."/>
            <person name="Clum A."/>
            <person name="Culley D."/>
            <person name="Crous P.W."/>
            <person name="Fauchery L."/>
            <person name="Girlanda M."/>
            <person name="Hayes R.D."/>
            <person name="Keri Z."/>
            <person name="LaButti K."/>
            <person name="Lipzen A."/>
            <person name="Lombard V."/>
            <person name="Magnuson J."/>
            <person name="Maillard F."/>
            <person name="Murat C."/>
            <person name="Nolan M."/>
            <person name="Ohm R.A."/>
            <person name="Pangilinan J."/>
            <person name="Pereira M.F."/>
            <person name="Perotto S."/>
            <person name="Peter M."/>
            <person name="Pfister S."/>
            <person name="Riley R."/>
            <person name="Sitrit Y."/>
            <person name="Stielow J.B."/>
            <person name="Szollosi G."/>
            <person name="Zifcakova L."/>
            <person name="Stursova M."/>
            <person name="Spatafora J.W."/>
            <person name="Tedersoo L."/>
            <person name="Vaario L.M."/>
            <person name="Yamada A."/>
            <person name="Yan M."/>
            <person name="Wang P."/>
            <person name="Xu J."/>
            <person name="Bruns T."/>
            <person name="Baldrian P."/>
            <person name="Vilgalys R."/>
            <person name="Dunand C."/>
            <person name="Henrissat B."/>
            <person name="Grigoriev I.V."/>
            <person name="Hibbett D."/>
            <person name="Nagy L.G."/>
            <person name="Martin F.M."/>
        </authorList>
    </citation>
    <scope>NUCLEOTIDE SEQUENCE</scope>
    <source>
        <strain evidence="1">UH-Tt-Lm1</strain>
    </source>
</reference>
<reference evidence="1" key="2">
    <citation type="submission" date="2020-11" db="EMBL/GenBank/DDBJ databases">
        <authorList>
            <consortium name="DOE Joint Genome Institute"/>
            <person name="Kuo A."/>
            <person name="Miyauchi S."/>
            <person name="Kiss E."/>
            <person name="Drula E."/>
            <person name="Kohler A."/>
            <person name="Sanchez-Garcia M."/>
            <person name="Andreopoulos B."/>
            <person name="Barry K.W."/>
            <person name="Bonito G."/>
            <person name="Buee M."/>
            <person name="Carver A."/>
            <person name="Chen C."/>
            <person name="Cichocki N."/>
            <person name="Clum A."/>
            <person name="Culley D."/>
            <person name="Crous P.W."/>
            <person name="Fauchery L."/>
            <person name="Girlanda M."/>
            <person name="Hayes R."/>
            <person name="Keri Z."/>
            <person name="Labutti K."/>
            <person name="Lipzen A."/>
            <person name="Lombard V."/>
            <person name="Magnuson J."/>
            <person name="Maillard F."/>
            <person name="Morin E."/>
            <person name="Murat C."/>
            <person name="Nolan M."/>
            <person name="Ohm R."/>
            <person name="Pangilinan J."/>
            <person name="Pereira M."/>
            <person name="Perotto S."/>
            <person name="Peter M."/>
            <person name="Riley R."/>
            <person name="Sitrit Y."/>
            <person name="Stielow B."/>
            <person name="Szollosi G."/>
            <person name="Zifcakova L."/>
            <person name="Stursova M."/>
            <person name="Spatafora J.W."/>
            <person name="Tedersoo L."/>
            <person name="Vaario L.-M."/>
            <person name="Yamada A."/>
            <person name="Yan M."/>
            <person name="Wang P."/>
            <person name="Xu J."/>
            <person name="Bruns T."/>
            <person name="Baldrian P."/>
            <person name="Vilgalys R."/>
            <person name="Henrissat B."/>
            <person name="Grigoriev I.V."/>
            <person name="Hibbett D."/>
            <person name="Nagy L.G."/>
            <person name="Martin F.M."/>
        </authorList>
    </citation>
    <scope>NUCLEOTIDE SEQUENCE</scope>
    <source>
        <strain evidence="1">UH-Tt-Lm1</strain>
    </source>
</reference>
<comment type="caution">
    <text evidence="1">The sequence shown here is derived from an EMBL/GenBank/DDBJ whole genome shotgun (WGS) entry which is preliminary data.</text>
</comment>
<dbReference type="EMBL" id="WIUZ02000007">
    <property type="protein sequence ID" value="KAF9785426.1"/>
    <property type="molecule type" value="Genomic_DNA"/>
</dbReference>
<evidence type="ECO:0000313" key="1">
    <source>
        <dbReference type="EMBL" id="KAF9785426.1"/>
    </source>
</evidence>
<dbReference type="Proteomes" id="UP000736335">
    <property type="component" value="Unassembled WGS sequence"/>
</dbReference>
<sequence>MSSQITMENLSTSVDQLDISGRRSPEFTHNAGILSFKSNTLTRDYILSRQPWESMSIPRQYIPMGKQRWFPPMFCLGVPLTLEEVIQLGRHLGLTVSEDTDYDFYAVVASRLSEICGFTGPDSAYPLQRVAVKVCDTKGQPRMLSLVTNYQMREELDYSGPFTAMTDTLDEVFDGSKKLEWWLEYSLNHCPKDYRWLQLNHPAWVQDWDKTYDYED</sequence>
<gene>
    <name evidence="1" type="ORF">BJ322DRAFT_1211254</name>
</gene>
<protein>
    <submittedName>
        <fullName evidence="1">Uncharacterized protein</fullName>
    </submittedName>
</protein>